<dbReference type="EMBL" id="CP017675">
    <property type="protein sequence ID" value="APB35028.1"/>
    <property type="molecule type" value="Genomic_DNA"/>
</dbReference>
<organism evidence="2 3">
    <name type="scientific">Gloeomargarita lithophora Alchichica-D10</name>
    <dbReference type="NCBI Taxonomy" id="1188229"/>
    <lineage>
        <taxon>Bacteria</taxon>
        <taxon>Bacillati</taxon>
        <taxon>Cyanobacteriota</taxon>
        <taxon>Cyanophyceae</taxon>
        <taxon>Gloeomargaritales</taxon>
        <taxon>Gloeomargaritaceae</taxon>
        <taxon>Gloeomargarita</taxon>
    </lineage>
</organism>
<evidence type="ECO:0000313" key="2">
    <source>
        <dbReference type="EMBL" id="APB35028.1"/>
    </source>
</evidence>
<evidence type="ECO:0000259" key="1">
    <source>
        <dbReference type="Pfam" id="PF12770"/>
    </source>
</evidence>
<dbReference type="STRING" id="1188229.GlitD10_2685"/>
<protein>
    <submittedName>
        <fullName evidence="2">Filamentous hemagglutinin family outer membrane protein, C-term part</fullName>
    </submittedName>
</protein>
<dbReference type="InterPro" id="IPR024983">
    <property type="entry name" value="CHAT_dom"/>
</dbReference>
<dbReference type="KEGG" id="glt:GlitD10_2685"/>
<proteinExistence type="predicted"/>
<dbReference type="Pfam" id="PF12770">
    <property type="entry name" value="CHAT"/>
    <property type="match status" value="1"/>
</dbReference>
<dbReference type="OrthoDB" id="446317at2"/>
<keyword evidence="3" id="KW-1185">Reference proteome</keyword>
<feature type="domain" description="CHAT" evidence="1">
    <location>
        <begin position="172"/>
        <end position="460"/>
    </location>
</feature>
<gene>
    <name evidence="2" type="ORF">GlitD10_2685</name>
</gene>
<dbReference type="RefSeq" id="WP_071455380.1">
    <property type="nucleotide sequence ID" value="NZ_CP017675.1"/>
</dbReference>
<sequence length="462" mass="50828">MNISNPANLTSDAPRDTVLDTISLDRSSILSGLPRDPAQVLSFDLSLANLFARYLDAQPINSFNTVEEIQIALASVAEKTGTRPAIVYLISDKEQLGIVVIPPGKPQGIAQGQGIKIASTQPEQLITNIPIASAPIFRSVPEAKADILQATAREFLNAIKEPRQRSSNNYQQAGKQLYDWLIAPVEAELKAQGIDTIMFIPDEGLRTLPFGALWDGEQFLIEKFNLGQIPSVNLVNFEYQSVQGVTLLAMGASEFKNQEPLKGVAIELATITQEWGGKALLNEKFTVNNLTREREQNGFVLLHLATHAEFRPSTLKDAYIEFWNEQLTLDQVRTLPLRNPPVELMVLSACRTAVGDPYSELGFAGLAVASGVKSALASSWYVSDVGTLALMTEFYGQLQSAAIKAQGLRQAQLQMIRGQVRLERDQILRPERDPLPSPEPGFQADLSHPYYWAGFTLIGSPW</sequence>
<dbReference type="AlphaFoldDB" id="A0A1J0AGF6"/>
<evidence type="ECO:0000313" key="3">
    <source>
        <dbReference type="Proteomes" id="UP000180235"/>
    </source>
</evidence>
<dbReference type="Proteomes" id="UP000180235">
    <property type="component" value="Chromosome"/>
</dbReference>
<reference evidence="2 3" key="1">
    <citation type="submission" date="2016-10" db="EMBL/GenBank/DDBJ databases">
        <title>Description of Gloeomargarita lithophora gen. nov., sp. nov., a thylakoid-bearing basal-branching cyanobacterium with intracellular carbonates, and proposal for Gloeomargaritales ord. nov.</title>
        <authorList>
            <person name="Moreira D."/>
            <person name="Tavera R."/>
            <person name="Benzerara K."/>
            <person name="Skouri-Panet F."/>
            <person name="Couradeau E."/>
            <person name="Gerard E."/>
            <person name="Loussert C."/>
            <person name="Novelo E."/>
            <person name="Zivanovic Y."/>
            <person name="Lopez-Garcia P."/>
        </authorList>
    </citation>
    <scope>NUCLEOTIDE SEQUENCE [LARGE SCALE GENOMIC DNA]</scope>
    <source>
        <strain evidence="2 3">D10</strain>
    </source>
</reference>
<name>A0A1J0AGF6_9CYAN</name>
<accession>A0A1J0AGF6</accession>